<evidence type="ECO:0000259" key="3">
    <source>
        <dbReference type="SMART" id="SM00822"/>
    </source>
</evidence>
<reference evidence="4" key="1">
    <citation type="submission" date="2021-11" db="EMBL/GenBank/DDBJ databases">
        <title>The complete genome of Massilia sp sp. G4R7.</title>
        <authorList>
            <person name="Liu L."/>
            <person name="Yue J."/>
            <person name="Yuan J."/>
            <person name="Yang F."/>
            <person name="Li L."/>
        </authorList>
    </citation>
    <scope>NUCLEOTIDE SEQUENCE</scope>
    <source>
        <strain evidence="4">G4R7</strain>
    </source>
</reference>
<proteinExistence type="inferred from homology"/>
<organism evidence="4 5">
    <name type="scientific">Massilia phyllostachyos</name>
    <dbReference type="NCBI Taxonomy" id="2898585"/>
    <lineage>
        <taxon>Bacteria</taxon>
        <taxon>Pseudomonadati</taxon>
        <taxon>Pseudomonadota</taxon>
        <taxon>Betaproteobacteria</taxon>
        <taxon>Burkholderiales</taxon>
        <taxon>Oxalobacteraceae</taxon>
        <taxon>Telluria group</taxon>
        <taxon>Massilia</taxon>
    </lineage>
</organism>
<dbReference type="Proteomes" id="UP001179361">
    <property type="component" value="Unassembled WGS sequence"/>
</dbReference>
<dbReference type="RefSeq" id="WP_231060129.1">
    <property type="nucleotide sequence ID" value="NZ_JAJNOC010000009.1"/>
</dbReference>
<dbReference type="Pfam" id="PF13561">
    <property type="entry name" value="adh_short_C2"/>
    <property type="match status" value="1"/>
</dbReference>
<feature type="domain" description="Ketoreductase" evidence="3">
    <location>
        <begin position="7"/>
        <end position="190"/>
    </location>
</feature>
<dbReference type="SUPFAM" id="SSF51735">
    <property type="entry name" value="NAD(P)-binding Rossmann-fold domains"/>
    <property type="match status" value="1"/>
</dbReference>
<dbReference type="InterPro" id="IPR002347">
    <property type="entry name" value="SDR_fam"/>
</dbReference>
<name>A0ABS8QDR6_9BURK</name>
<comment type="similarity">
    <text evidence="1">Belongs to the short-chain dehydrogenases/reductases (SDR) family.</text>
</comment>
<keyword evidence="5" id="KW-1185">Reference proteome</keyword>
<evidence type="ECO:0000256" key="1">
    <source>
        <dbReference type="ARBA" id="ARBA00006484"/>
    </source>
</evidence>
<comment type="caution">
    <text evidence="4">The sequence shown here is derived from an EMBL/GenBank/DDBJ whole genome shotgun (WGS) entry which is preliminary data.</text>
</comment>
<evidence type="ECO:0000313" key="4">
    <source>
        <dbReference type="EMBL" id="MCD2518855.1"/>
    </source>
</evidence>
<accession>A0ABS8QDR6</accession>
<dbReference type="EMBL" id="JAJNOC010000009">
    <property type="protein sequence ID" value="MCD2518855.1"/>
    <property type="molecule type" value="Genomic_DNA"/>
</dbReference>
<dbReference type="Gene3D" id="3.40.50.720">
    <property type="entry name" value="NAD(P)-binding Rossmann-like Domain"/>
    <property type="match status" value="1"/>
</dbReference>
<dbReference type="PANTHER" id="PTHR48107:SF7">
    <property type="entry name" value="RE15974P"/>
    <property type="match status" value="1"/>
</dbReference>
<evidence type="ECO:0000313" key="5">
    <source>
        <dbReference type="Proteomes" id="UP001179361"/>
    </source>
</evidence>
<dbReference type="PRINTS" id="PR00081">
    <property type="entry name" value="GDHRDH"/>
</dbReference>
<evidence type="ECO:0000256" key="2">
    <source>
        <dbReference type="ARBA" id="ARBA00023002"/>
    </source>
</evidence>
<dbReference type="InterPro" id="IPR057326">
    <property type="entry name" value="KR_dom"/>
</dbReference>
<gene>
    <name evidence="4" type="ORF">LQ564_21375</name>
</gene>
<dbReference type="PRINTS" id="PR00080">
    <property type="entry name" value="SDRFAMILY"/>
</dbReference>
<dbReference type="InterPro" id="IPR036291">
    <property type="entry name" value="NAD(P)-bd_dom_sf"/>
</dbReference>
<keyword evidence="2" id="KW-0560">Oxidoreductase</keyword>
<protein>
    <submittedName>
        <fullName evidence="4">SDR family oxidoreductase</fullName>
    </submittedName>
</protein>
<dbReference type="SMART" id="SM00822">
    <property type="entry name" value="PKS_KR"/>
    <property type="match status" value="1"/>
</dbReference>
<sequence length="246" mass="25259">MRPTTGRTAIVTGSSRGIGREIALHLAARGCDIVVNYHGREDLADAVVREIKWLGRKAIAVHADVADETGAKALFRATLDAFGRIDVVVSNAGIMKTVPIAGAGLADYDAIMRTNARGAFNVLALAGKHLGEGGRIIALSSSVIAKPAPGYGPYIASKAAVEVLVRVMANELRGRGITCNAVAPGPVGTELFLEGKSADQIASLASAAPLERLGTPSDIAAAVAFLAGPEGAWVNAQVLRVNGGFA</sequence>
<dbReference type="PANTHER" id="PTHR48107">
    <property type="entry name" value="NADPH-DEPENDENT ALDEHYDE REDUCTASE-LIKE PROTEIN, CHLOROPLASTIC-RELATED"/>
    <property type="match status" value="1"/>
</dbReference>